<dbReference type="Pfam" id="PF00155">
    <property type="entry name" value="Aminotran_1_2"/>
    <property type="match status" value="1"/>
</dbReference>
<evidence type="ECO:0000259" key="6">
    <source>
        <dbReference type="Pfam" id="PF00155"/>
    </source>
</evidence>
<dbReference type="GO" id="GO:0030170">
    <property type="term" value="F:pyridoxal phosphate binding"/>
    <property type="evidence" value="ECO:0007669"/>
    <property type="project" value="InterPro"/>
</dbReference>
<feature type="domain" description="Aminotransferase class I/classII large" evidence="6">
    <location>
        <begin position="42"/>
        <end position="391"/>
    </location>
</feature>
<name>A0A7Y0F0U9_9BIFI</name>
<dbReference type="CDD" id="cd00609">
    <property type="entry name" value="AAT_like"/>
    <property type="match status" value="1"/>
</dbReference>
<dbReference type="Gene3D" id="3.90.1150.10">
    <property type="entry name" value="Aspartate Aminotransferase, domain 1"/>
    <property type="match status" value="1"/>
</dbReference>
<comment type="similarity">
    <text evidence="5">Belongs to the class-II pyridoxal-phosphate-dependent aminotransferase family. MalY/PatB cystathionine beta-lyase subfamily.</text>
</comment>
<comment type="caution">
    <text evidence="7">The sequence shown here is derived from an EMBL/GenBank/DDBJ whole genome shotgun (WGS) entry which is preliminary data.</text>
</comment>
<sequence length="405" mass="44452">MTGTADFDFDEAVDRSNTNAIKWDEARGALPMWVADMEFRAAPAIREALQRRLDNGVFGYSGIPRAWNDAYAHWWRERHGLTIDPDALVFATGVIPAISSMVRKLTTPAENVLVMTPVYNIFFNSILNNGRNALASPLVRDGRGGYAIDWEDLESKLADPQTTLMILCNPHNPTGMVWDQETLARIGELCAAHRVTVISDEIHCDLTDPGVDYVPFAAASETCRRISATCMAPTKAFNIAGLHTAAVMADDPFLRHRIWRGLNTDEVAEPNAFAVDAAIAAFTQGGPWLDALRDYVAANKREAERIIDDYNVSAAPERRVTLCQGAATYLMWLDCSALLASGETTDALCEQLVRDQRVMVSPGSQYRGDGGDCLRINVACPRATMREGLRRMVAGLAAYPSAPRG</sequence>
<dbReference type="SUPFAM" id="SSF53383">
    <property type="entry name" value="PLP-dependent transferases"/>
    <property type="match status" value="1"/>
</dbReference>
<dbReference type="RefSeq" id="WP_169275107.1">
    <property type="nucleotide sequence ID" value="NZ_JAAIIH010000001.1"/>
</dbReference>
<dbReference type="InterPro" id="IPR004839">
    <property type="entry name" value="Aminotransferase_I/II_large"/>
</dbReference>
<evidence type="ECO:0000256" key="4">
    <source>
        <dbReference type="ARBA" id="ARBA00023239"/>
    </source>
</evidence>
<dbReference type="PANTHER" id="PTHR43525">
    <property type="entry name" value="PROTEIN MALY"/>
    <property type="match status" value="1"/>
</dbReference>
<evidence type="ECO:0000256" key="3">
    <source>
        <dbReference type="ARBA" id="ARBA00022898"/>
    </source>
</evidence>
<dbReference type="InterPro" id="IPR051798">
    <property type="entry name" value="Class-II_PLP-Dep_Aminotrans"/>
</dbReference>
<dbReference type="AlphaFoldDB" id="A0A7Y0F0U9"/>
<dbReference type="GO" id="GO:0047804">
    <property type="term" value="F:cysteine-S-conjugate beta-lyase activity"/>
    <property type="evidence" value="ECO:0007669"/>
    <property type="project" value="UniProtKB-EC"/>
</dbReference>
<protein>
    <recommendedName>
        <fullName evidence="2">cysteine-S-conjugate beta-lyase</fullName>
        <ecNumber evidence="2">4.4.1.13</ecNumber>
    </recommendedName>
</protein>
<evidence type="ECO:0000256" key="5">
    <source>
        <dbReference type="ARBA" id="ARBA00037974"/>
    </source>
</evidence>
<dbReference type="InterPro" id="IPR015422">
    <property type="entry name" value="PyrdxlP-dep_Trfase_small"/>
</dbReference>
<dbReference type="EMBL" id="JAAIIH010000001">
    <property type="protein sequence ID" value="NMM99972.1"/>
    <property type="molecule type" value="Genomic_DNA"/>
</dbReference>
<proteinExistence type="inferred from homology"/>
<dbReference type="PANTHER" id="PTHR43525:SF1">
    <property type="entry name" value="PROTEIN MALY"/>
    <property type="match status" value="1"/>
</dbReference>
<dbReference type="Proteomes" id="UP000588277">
    <property type="component" value="Unassembled WGS sequence"/>
</dbReference>
<dbReference type="NCBIfam" id="TIGR04350">
    <property type="entry name" value="C_S_lyase_PatB"/>
    <property type="match status" value="1"/>
</dbReference>
<keyword evidence="3" id="KW-0663">Pyridoxal phosphate</keyword>
<evidence type="ECO:0000313" key="7">
    <source>
        <dbReference type="EMBL" id="NMM99972.1"/>
    </source>
</evidence>
<organism evidence="7 8">
    <name type="scientific">Bifidobacterium moraviense</name>
    <dbReference type="NCBI Taxonomy" id="2675323"/>
    <lineage>
        <taxon>Bacteria</taxon>
        <taxon>Bacillati</taxon>
        <taxon>Actinomycetota</taxon>
        <taxon>Actinomycetes</taxon>
        <taxon>Bifidobacteriales</taxon>
        <taxon>Bifidobacteriaceae</taxon>
        <taxon>Bifidobacterium</taxon>
    </lineage>
</organism>
<dbReference type="InterPro" id="IPR015424">
    <property type="entry name" value="PyrdxlP-dep_Trfase"/>
</dbReference>
<dbReference type="Gene3D" id="3.40.640.10">
    <property type="entry name" value="Type I PLP-dependent aspartate aminotransferase-like (Major domain)"/>
    <property type="match status" value="1"/>
</dbReference>
<reference evidence="7 8" key="1">
    <citation type="submission" date="2020-02" db="EMBL/GenBank/DDBJ databases">
        <title>Characterization of phylogenetic diversity of novel bifidobacterial species isolated in Czech ZOOs.</title>
        <authorList>
            <person name="Lugli G.A."/>
            <person name="Vera N.B."/>
            <person name="Ventura M."/>
        </authorList>
    </citation>
    <scope>NUCLEOTIDE SEQUENCE [LARGE SCALE GENOMIC DNA]</scope>
    <source>
        <strain evidence="7 8">DSM 109958</strain>
    </source>
</reference>
<gene>
    <name evidence="7" type="ORF">G1C96_0550</name>
</gene>
<accession>A0A7Y0F0U9</accession>
<evidence type="ECO:0000313" key="8">
    <source>
        <dbReference type="Proteomes" id="UP000588277"/>
    </source>
</evidence>
<keyword evidence="4 7" id="KW-0456">Lyase</keyword>
<dbReference type="InterPro" id="IPR015421">
    <property type="entry name" value="PyrdxlP-dep_Trfase_major"/>
</dbReference>
<evidence type="ECO:0000256" key="1">
    <source>
        <dbReference type="ARBA" id="ARBA00001933"/>
    </source>
</evidence>
<dbReference type="EC" id="4.4.1.13" evidence="2"/>
<comment type="cofactor">
    <cofactor evidence="1">
        <name>pyridoxal 5'-phosphate</name>
        <dbReference type="ChEBI" id="CHEBI:597326"/>
    </cofactor>
</comment>
<keyword evidence="8" id="KW-1185">Reference proteome</keyword>
<evidence type="ECO:0000256" key="2">
    <source>
        <dbReference type="ARBA" id="ARBA00012224"/>
    </source>
</evidence>
<dbReference type="InterPro" id="IPR027619">
    <property type="entry name" value="C-S_lyase_PatB-like"/>
</dbReference>